<evidence type="ECO:0000313" key="4">
    <source>
        <dbReference type="Proteomes" id="UP000240542"/>
    </source>
</evidence>
<feature type="region of interest" description="Disordered" evidence="1">
    <location>
        <begin position="341"/>
        <end position="369"/>
    </location>
</feature>
<dbReference type="Proteomes" id="UP000240542">
    <property type="component" value="Unassembled WGS sequence"/>
</dbReference>
<feature type="region of interest" description="Disordered" evidence="1">
    <location>
        <begin position="491"/>
        <end position="531"/>
    </location>
</feature>
<evidence type="ECO:0000256" key="1">
    <source>
        <dbReference type="SAM" id="MobiDB-lite"/>
    </source>
</evidence>
<protein>
    <submittedName>
        <fullName evidence="3">Uncharacterized protein</fullName>
    </submittedName>
</protein>
<feature type="compositionally biased region" description="Basic and acidic residues" evidence="1">
    <location>
        <begin position="520"/>
        <end position="531"/>
    </location>
</feature>
<evidence type="ECO:0000256" key="2">
    <source>
        <dbReference type="SAM" id="Phobius"/>
    </source>
</evidence>
<gene>
    <name evidence="3" type="ORF">CLV63_12049</name>
</gene>
<sequence>MAPPRPPYRARPPAADPGRIHIEYTMGITLAVAVAAVAGYLFLPPNATASVDRAVCGLLNPSESDNGGCTGGAAEARSNAAAAPPSSCTGDGASAADAELRPDLCPVLYDAGWSRTATSAAVVALGGDLAFLRQELPDGTVRLTAMSDDGFGAKGKGADRAVTSGDAALGGKLPGDPPWRAGDAFAFRGPGAAKEADRVQHAAADYLKQQACDDGSAETPQACPKEPADLKDLAKKVGDPQITAESVPGSLGFGAKAKSGTLDLGLLGGKGRLSGATLEEVDATDPDHPTTARTYSFTAKGKHNVGLFSLGAKERKDVALRLVRDDKGRLTSVRVAETIATPDGAGLDTEAAGEPAPSPPPSGAGGKNGLYETRSAALAVDDGNRDDVEDWLRSGGGGKHRDSEFGVPAVSGDDGAVQDRVKQQFYERGRIGRVLYETERSTGSTPFGLSMLGAGSVLPAAWGDEKRAASKAEFLGAPDDMGPRVWLDFGECAAHQDGGGNDAPDPSSEPDPAPAAAADAECRPENENEPE</sequence>
<feature type="transmembrane region" description="Helical" evidence="2">
    <location>
        <begin position="21"/>
        <end position="43"/>
    </location>
</feature>
<keyword evidence="2" id="KW-0812">Transmembrane</keyword>
<proteinExistence type="predicted"/>
<keyword evidence="2" id="KW-1133">Transmembrane helix</keyword>
<dbReference type="RefSeq" id="WP_146165654.1">
    <property type="nucleotide sequence ID" value="NZ_PYGA01000020.1"/>
</dbReference>
<accession>A0A2P8D267</accession>
<evidence type="ECO:0000313" key="3">
    <source>
        <dbReference type="EMBL" id="PSK91323.1"/>
    </source>
</evidence>
<organism evidence="3 4">
    <name type="scientific">Murinocardiopsis flavida</name>
    <dbReference type="NCBI Taxonomy" id="645275"/>
    <lineage>
        <taxon>Bacteria</taxon>
        <taxon>Bacillati</taxon>
        <taxon>Actinomycetota</taxon>
        <taxon>Actinomycetes</taxon>
        <taxon>Streptosporangiales</taxon>
        <taxon>Nocardiopsidaceae</taxon>
        <taxon>Murinocardiopsis</taxon>
    </lineage>
</organism>
<name>A0A2P8D267_9ACTN</name>
<reference evidence="3 4" key="1">
    <citation type="submission" date="2018-03" db="EMBL/GenBank/DDBJ databases">
        <title>Genomic Encyclopedia of Archaeal and Bacterial Type Strains, Phase II (KMG-II): from individual species to whole genera.</title>
        <authorList>
            <person name="Goeker M."/>
        </authorList>
    </citation>
    <scope>NUCLEOTIDE SEQUENCE [LARGE SCALE GENOMIC DNA]</scope>
    <source>
        <strain evidence="3 4">DSM 45312</strain>
    </source>
</reference>
<keyword evidence="4" id="KW-1185">Reference proteome</keyword>
<dbReference type="EMBL" id="PYGA01000020">
    <property type="protein sequence ID" value="PSK91323.1"/>
    <property type="molecule type" value="Genomic_DNA"/>
</dbReference>
<keyword evidence="2" id="KW-0472">Membrane</keyword>
<dbReference type="AlphaFoldDB" id="A0A2P8D267"/>
<comment type="caution">
    <text evidence="3">The sequence shown here is derived from an EMBL/GenBank/DDBJ whole genome shotgun (WGS) entry which is preliminary data.</text>
</comment>
<feature type="region of interest" description="Disordered" evidence="1">
    <location>
        <begin position="393"/>
        <end position="414"/>
    </location>
</feature>